<reference evidence="1 2" key="1">
    <citation type="submission" date="2012-09" db="EMBL/GenBank/DDBJ databases">
        <title>Draft Genome Sequences of 6 Strains from Genus Thauera.</title>
        <authorList>
            <person name="Liu B."/>
            <person name="Shapleigh J.P."/>
            <person name="Frostegard A.H."/>
        </authorList>
    </citation>
    <scope>NUCLEOTIDE SEQUENCE [LARGE SCALE GENOMIC DNA]</scope>
    <source>
        <strain evidence="1 2">B4P</strain>
    </source>
</reference>
<proteinExistence type="predicted"/>
<keyword evidence="2" id="KW-1185">Reference proteome</keyword>
<organism evidence="1 2">
    <name type="scientific">Thauera phenylacetica B4P</name>
    <dbReference type="NCBI Taxonomy" id="1234382"/>
    <lineage>
        <taxon>Bacteria</taxon>
        <taxon>Pseudomonadati</taxon>
        <taxon>Pseudomonadota</taxon>
        <taxon>Betaproteobacteria</taxon>
        <taxon>Rhodocyclales</taxon>
        <taxon>Zoogloeaceae</taxon>
        <taxon>Thauera</taxon>
    </lineage>
</organism>
<sequence length="181" mass="20241">SARGRRGMTEYGSACWDQIDMLGECGGPDGFIPPDSASNPDRLSITELEFRKAQEVGIPCLVFIKDEDHIPFGFTDAKTRENPPERVERFRALVSDAAIGRAARFRSVEDLPLAVVKAFNAFKEERVRQQPALEAEPGAPELTALAPPCPIDDLPELQIIDRGPAVRFLQRALRRQMQRKR</sequence>
<comment type="caution">
    <text evidence="1">The sequence shown here is derived from an EMBL/GenBank/DDBJ whole genome shotgun (WGS) entry which is preliminary data.</text>
</comment>
<dbReference type="EMBL" id="AMXF01000233">
    <property type="protein sequence ID" value="ENO95342.1"/>
    <property type="molecule type" value="Genomic_DNA"/>
</dbReference>
<dbReference type="RefSeq" id="WP_004376719.1">
    <property type="nucleotide sequence ID" value="NZ_AMXF01000233.1"/>
</dbReference>
<evidence type="ECO:0000313" key="1">
    <source>
        <dbReference type="EMBL" id="ENO95342.1"/>
    </source>
</evidence>
<dbReference type="AlphaFoldDB" id="N6ZLB2"/>
<dbReference type="Proteomes" id="UP000013047">
    <property type="component" value="Unassembled WGS sequence"/>
</dbReference>
<accession>N6ZLB2</accession>
<name>N6ZLB2_9RHOO</name>
<evidence type="ECO:0000313" key="2">
    <source>
        <dbReference type="Proteomes" id="UP000013047"/>
    </source>
</evidence>
<protein>
    <submittedName>
        <fullName evidence="1">Sulfatase-modifying factor protein</fullName>
    </submittedName>
</protein>
<gene>
    <name evidence="1" type="ORF">C667_19455</name>
</gene>
<feature type="non-terminal residue" evidence="1">
    <location>
        <position position="1"/>
    </location>
</feature>